<evidence type="ECO:0000313" key="2">
    <source>
        <dbReference type="EMBL" id="PEH88514.1"/>
    </source>
</evidence>
<gene>
    <name evidence="2" type="ORF">CRM82_07780</name>
</gene>
<sequence>MKSIHTLSIAAALALTALGSQAAGMSAPLGEQGWPPVVESHSTLTRAQVLAELQDARQNHRMAVAEGDQLQLRADELTTRSAVSREAVRAETLAAIKDGSIVHGEL</sequence>
<reference evidence="3" key="1">
    <citation type="submission" date="2017-09" db="EMBL/GenBank/DDBJ databases">
        <title>FDA dAtabase for Regulatory Grade micrObial Sequences (FDA-ARGOS): Supporting development and validation of Infectious Disease Dx tests.</title>
        <authorList>
            <person name="Minogue T."/>
            <person name="Wolcott M."/>
            <person name="Wasieloski L."/>
            <person name="Aguilar W."/>
            <person name="Moore D."/>
            <person name="Tallon L."/>
            <person name="Sadzewicz L."/>
            <person name="Ott S."/>
            <person name="Zhao X."/>
            <person name="Nagaraj S."/>
            <person name="Vavikolanu K."/>
            <person name="Aluvathingal J."/>
            <person name="Nadendla S."/>
            <person name="Sichtig H."/>
        </authorList>
    </citation>
    <scope>NUCLEOTIDE SEQUENCE [LARGE SCALE GENOMIC DNA]</scope>
    <source>
        <strain evidence="3">FDAARGOS_394</strain>
    </source>
</reference>
<dbReference type="AlphaFoldDB" id="A0A2A7UTG4"/>
<proteinExistence type="predicted"/>
<comment type="caution">
    <text evidence="2">The sequence shown here is derived from an EMBL/GenBank/DDBJ whole genome shotgun (WGS) entry which is preliminary data.</text>
</comment>
<dbReference type="OrthoDB" id="8795572at2"/>
<organism evidence="2 3">
    <name type="scientific">Comamonas terrigena</name>
    <dbReference type="NCBI Taxonomy" id="32013"/>
    <lineage>
        <taxon>Bacteria</taxon>
        <taxon>Pseudomonadati</taxon>
        <taxon>Pseudomonadota</taxon>
        <taxon>Betaproteobacteria</taxon>
        <taxon>Burkholderiales</taxon>
        <taxon>Comamonadaceae</taxon>
        <taxon>Comamonas</taxon>
    </lineage>
</organism>
<dbReference type="Proteomes" id="UP000220246">
    <property type="component" value="Unassembled WGS sequence"/>
</dbReference>
<evidence type="ECO:0000256" key="1">
    <source>
        <dbReference type="SAM" id="SignalP"/>
    </source>
</evidence>
<name>A0A2A7UTG4_COMTR</name>
<accession>A0A2A7UTG4</accession>
<dbReference type="GeneID" id="80800496"/>
<dbReference type="InterPro" id="IPR025421">
    <property type="entry name" value="DUF4148"/>
</dbReference>
<dbReference type="EMBL" id="PDEA01000001">
    <property type="protein sequence ID" value="PEH88514.1"/>
    <property type="molecule type" value="Genomic_DNA"/>
</dbReference>
<keyword evidence="3" id="KW-1185">Reference proteome</keyword>
<protein>
    <submittedName>
        <fullName evidence="2">DUF4148 domain-containing protein</fullName>
    </submittedName>
</protein>
<dbReference type="Pfam" id="PF13663">
    <property type="entry name" value="DUF4148"/>
    <property type="match status" value="1"/>
</dbReference>
<dbReference type="RefSeq" id="WP_066539589.1">
    <property type="nucleotide sequence ID" value="NZ_DALZSI010000010.1"/>
</dbReference>
<feature type="signal peptide" evidence="1">
    <location>
        <begin position="1"/>
        <end position="22"/>
    </location>
</feature>
<evidence type="ECO:0000313" key="3">
    <source>
        <dbReference type="Proteomes" id="UP000220246"/>
    </source>
</evidence>
<keyword evidence="1" id="KW-0732">Signal</keyword>
<feature type="chain" id="PRO_5012879644" evidence="1">
    <location>
        <begin position="23"/>
        <end position="106"/>
    </location>
</feature>